<reference evidence="1 2" key="1">
    <citation type="submission" date="2024-01" db="EMBL/GenBank/DDBJ databases">
        <title>Genome assemblies of Stephania.</title>
        <authorList>
            <person name="Yang L."/>
        </authorList>
    </citation>
    <scope>NUCLEOTIDE SEQUENCE [LARGE SCALE GENOMIC DNA]</scope>
    <source>
        <strain evidence="1">QJT</strain>
        <tissue evidence="1">Leaf</tissue>
    </source>
</reference>
<evidence type="ECO:0000313" key="1">
    <source>
        <dbReference type="EMBL" id="KAK9115928.1"/>
    </source>
</evidence>
<dbReference type="Proteomes" id="UP001417504">
    <property type="component" value="Unassembled WGS sequence"/>
</dbReference>
<dbReference type="EMBL" id="JBBNAE010000006">
    <property type="protein sequence ID" value="KAK9115928.1"/>
    <property type="molecule type" value="Genomic_DNA"/>
</dbReference>
<name>A0AAP0NQV4_9MAGN</name>
<sequence length="61" mass="6890">MDPVSYGRAKANHVSSGVRPIVEAHLGLTLSRELFKRLPDESRLHDYAKAKTKDKIMTQPE</sequence>
<comment type="caution">
    <text evidence="1">The sequence shown here is derived from an EMBL/GenBank/DDBJ whole genome shotgun (WGS) entry which is preliminary data.</text>
</comment>
<dbReference type="AlphaFoldDB" id="A0AAP0NQV4"/>
<gene>
    <name evidence="1" type="ORF">Sjap_014875</name>
</gene>
<organism evidence="1 2">
    <name type="scientific">Stephania japonica</name>
    <dbReference type="NCBI Taxonomy" id="461633"/>
    <lineage>
        <taxon>Eukaryota</taxon>
        <taxon>Viridiplantae</taxon>
        <taxon>Streptophyta</taxon>
        <taxon>Embryophyta</taxon>
        <taxon>Tracheophyta</taxon>
        <taxon>Spermatophyta</taxon>
        <taxon>Magnoliopsida</taxon>
        <taxon>Ranunculales</taxon>
        <taxon>Menispermaceae</taxon>
        <taxon>Menispermoideae</taxon>
        <taxon>Cissampelideae</taxon>
        <taxon>Stephania</taxon>
    </lineage>
</organism>
<accession>A0AAP0NQV4</accession>
<evidence type="ECO:0000313" key="2">
    <source>
        <dbReference type="Proteomes" id="UP001417504"/>
    </source>
</evidence>
<protein>
    <submittedName>
        <fullName evidence="1">Uncharacterized protein</fullName>
    </submittedName>
</protein>
<proteinExistence type="predicted"/>
<dbReference type="Gene3D" id="1.10.1200.220">
    <property type="match status" value="1"/>
</dbReference>
<keyword evidence="2" id="KW-1185">Reference proteome</keyword>